<dbReference type="GO" id="GO:0003677">
    <property type="term" value="F:DNA binding"/>
    <property type="evidence" value="ECO:0007669"/>
    <property type="project" value="UniProtKB-KW"/>
</dbReference>
<dbReference type="EMBL" id="JABWDY010007136">
    <property type="protein sequence ID" value="KAF5203192.1"/>
    <property type="molecule type" value="Genomic_DNA"/>
</dbReference>
<keyword evidence="4" id="KW-0539">Nucleus</keyword>
<dbReference type="Pfam" id="PF02365">
    <property type="entry name" value="NAM"/>
    <property type="match status" value="1"/>
</dbReference>
<reference evidence="7 8" key="1">
    <citation type="submission" date="2020-06" db="EMBL/GenBank/DDBJ databases">
        <title>Transcriptomic and genomic resources for Thalictrum thalictroides and T. hernandezii: Facilitating candidate gene discovery in an emerging model plant lineage.</title>
        <authorList>
            <person name="Arias T."/>
            <person name="Riano-Pachon D.M."/>
            <person name="Di Stilio V.S."/>
        </authorList>
    </citation>
    <scope>NUCLEOTIDE SEQUENCE [LARGE SCALE GENOMIC DNA]</scope>
    <source>
        <strain evidence="8">cv. WT478/WT964</strain>
        <tissue evidence="7">Leaves</tissue>
    </source>
</reference>
<comment type="caution">
    <text evidence="7">The sequence shown here is derived from an EMBL/GenBank/DDBJ whole genome shotgun (WGS) entry which is preliminary data.</text>
</comment>
<dbReference type="Gene3D" id="2.170.150.80">
    <property type="entry name" value="NAC domain"/>
    <property type="match status" value="1"/>
</dbReference>
<dbReference type="Proteomes" id="UP000554482">
    <property type="component" value="Unassembled WGS sequence"/>
</dbReference>
<keyword evidence="8" id="KW-1185">Reference proteome</keyword>
<dbReference type="GO" id="GO:0006355">
    <property type="term" value="P:regulation of DNA-templated transcription"/>
    <property type="evidence" value="ECO:0007669"/>
    <property type="project" value="InterPro"/>
</dbReference>
<dbReference type="AlphaFoldDB" id="A0A7J6X493"/>
<evidence type="ECO:0000256" key="1">
    <source>
        <dbReference type="ARBA" id="ARBA00023015"/>
    </source>
</evidence>
<evidence type="ECO:0000313" key="7">
    <source>
        <dbReference type="EMBL" id="KAF5203192.1"/>
    </source>
</evidence>
<feature type="region of interest" description="Disordered" evidence="5">
    <location>
        <begin position="1"/>
        <end position="42"/>
    </location>
</feature>
<gene>
    <name evidence="7" type="ORF">FRX31_007221</name>
</gene>
<dbReference type="SUPFAM" id="SSF101941">
    <property type="entry name" value="NAC domain"/>
    <property type="match status" value="1"/>
</dbReference>
<accession>A0A7J6X493</accession>
<feature type="compositionally biased region" description="Basic residues" evidence="5">
    <location>
        <begin position="1"/>
        <end position="11"/>
    </location>
</feature>
<protein>
    <recommendedName>
        <fullName evidence="6">NAC domain-containing protein</fullName>
    </recommendedName>
</protein>
<keyword evidence="3" id="KW-0804">Transcription</keyword>
<evidence type="ECO:0000313" key="8">
    <source>
        <dbReference type="Proteomes" id="UP000554482"/>
    </source>
</evidence>
<evidence type="ECO:0000256" key="5">
    <source>
        <dbReference type="SAM" id="MobiDB-lite"/>
    </source>
</evidence>
<dbReference type="InterPro" id="IPR003441">
    <property type="entry name" value="NAC-dom"/>
</dbReference>
<keyword evidence="2" id="KW-0238">DNA-binding</keyword>
<sequence>MMKLRERKRKNCSPDEKMMKVREKKKKKSSPPPTTKGDRRKLIPMRVIGKKDPKKQILRKRTDYENPDWLADYEEVDKQIRKNLENVRKERLGEIFAGGFVFAPSEVQLLKYCLLKKYQTDSLLFCPVDEVDNPYALYPQDLLVNLAATGTSGGYFFTTCRPNENQSIGDVAQGQWTFTEMNMVLDQDQPVGVKKVYEYCERDGKGKYKVIEYQLDPAPVNWKNCTWFLCQLIYNDDVSCGYAA</sequence>
<dbReference type="PROSITE" id="PS51005">
    <property type="entry name" value="NAC"/>
    <property type="match status" value="1"/>
</dbReference>
<keyword evidence="1" id="KW-0805">Transcription regulation</keyword>
<evidence type="ECO:0000256" key="3">
    <source>
        <dbReference type="ARBA" id="ARBA00023163"/>
    </source>
</evidence>
<organism evidence="7 8">
    <name type="scientific">Thalictrum thalictroides</name>
    <name type="common">Rue-anemone</name>
    <name type="synonym">Anemone thalictroides</name>
    <dbReference type="NCBI Taxonomy" id="46969"/>
    <lineage>
        <taxon>Eukaryota</taxon>
        <taxon>Viridiplantae</taxon>
        <taxon>Streptophyta</taxon>
        <taxon>Embryophyta</taxon>
        <taxon>Tracheophyta</taxon>
        <taxon>Spermatophyta</taxon>
        <taxon>Magnoliopsida</taxon>
        <taxon>Ranunculales</taxon>
        <taxon>Ranunculaceae</taxon>
        <taxon>Thalictroideae</taxon>
        <taxon>Thalictrum</taxon>
    </lineage>
</organism>
<name>A0A7J6X493_THATH</name>
<proteinExistence type="predicted"/>
<feature type="compositionally biased region" description="Basic and acidic residues" evidence="5">
    <location>
        <begin position="12"/>
        <end position="21"/>
    </location>
</feature>
<evidence type="ECO:0000256" key="2">
    <source>
        <dbReference type="ARBA" id="ARBA00023125"/>
    </source>
</evidence>
<dbReference type="InterPro" id="IPR036093">
    <property type="entry name" value="NAC_dom_sf"/>
</dbReference>
<evidence type="ECO:0000259" key="6">
    <source>
        <dbReference type="PROSITE" id="PS51005"/>
    </source>
</evidence>
<feature type="domain" description="NAC" evidence="6">
    <location>
        <begin position="96"/>
        <end position="235"/>
    </location>
</feature>
<evidence type="ECO:0000256" key="4">
    <source>
        <dbReference type="ARBA" id="ARBA00023242"/>
    </source>
</evidence>